<evidence type="ECO:0000256" key="1">
    <source>
        <dbReference type="SAM" id="Phobius"/>
    </source>
</evidence>
<feature type="transmembrane region" description="Helical" evidence="1">
    <location>
        <begin position="12"/>
        <end position="32"/>
    </location>
</feature>
<protein>
    <submittedName>
        <fullName evidence="2">Uncharacterized protein</fullName>
    </submittedName>
</protein>
<dbReference type="EMBL" id="LVJH01000007">
    <property type="protein sequence ID" value="OAB44541.1"/>
    <property type="molecule type" value="Genomic_DNA"/>
</dbReference>
<name>A0A168MDE1_9BACL</name>
<dbReference type="Proteomes" id="UP000076967">
    <property type="component" value="Unassembled WGS sequence"/>
</dbReference>
<reference evidence="2 3" key="1">
    <citation type="submission" date="2016-03" db="EMBL/GenBank/DDBJ databases">
        <title>Draft genome sequence of Paenibacillus glacialis DSM 22343.</title>
        <authorList>
            <person name="Shin S.-K."/>
            <person name="Yi H."/>
        </authorList>
    </citation>
    <scope>NUCLEOTIDE SEQUENCE [LARGE SCALE GENOMIC DNA]</scope>
    <source>
        <strain evidence="2 3">DSM 22343</strain>
    </source>
</reference>
<proteinExistence type="predicted"/>
<accession>A0A168MDE1</accession>
<keyword evidence="3" id="KW-1185">Reference proteome</keyword>
<dbReference type="RefSeq" id="WP_068531184.1">
    <property type="nucleotide sequence ID" value="NZ_LVJH01000007.1"/>
</dbReference>
<gene>
    <name evidence="2" type="ORF">PGLA_07775</name>
</gene>
<keyword evidence="1" id="KW-1133">Transmembrane helix</keyword>
<dbReference type="OrthoDB" id="2608291at2"/>
<evidence type="ECO:0000313" key="3">
    <source>
        <dbReference type="Proteomes" id="UP000076967"/>
    </source>
</evidence>
<keyword evidence="1" id="KW-0472">Membrane</keyword>
<evidence type="ECO:0000313" key="2">
    <source>
        <dbReference type="EMBL" id="OAB44541.1"/>
    </source>
</evidence>
<dbReference type="STRING" id="494026.PGLA_07775"/>
<dbReference type="AlphaFoldDB" id="A0A168MDE1"/>
<keyword evidence="1" id="KW-0812">Transmembrane</keyword>
<sequence>MIDLENNASEAIGHSFAVSVFIVSLTLSLYLCSSTGDTIQKTYEMNTHSDNNMYSTLKVPMNYSVSGSEVRQSLYTIREIGVDIEVNGMIYSNSLDPTTLNVSAIDLNKKYTPTYVRDTNGVLTMLRFH</sequence>
<organism evidence="2 3">
    <name type="scientific">Paenibacillus glacialis</name>
    <dbReference type="NCBI Taxonomy" id="494026"/>
    <lineage>
        <taxon>Bacteria</taxon>
        <taxon>Bacillati</taxon>
        <taxon>Bacillota</taxon>
        <taxon>Bacilli</taxon>
        <taxon>Bacillales</taxon>
        <taxon>Paenibacillaceae</taxon>
        <taxon>Paenibacillus</taxon>
    </lineage>
</organism>
<comment type="caution">
    <text evidence="2">The sequence shown here is derived from an EMBL/GenBank/DDBJ whole genome shotgun (WGS) entry which is preliminary data.</text>
</comment>